<evidence type="ECO:0000259" key="9">
    <source>
        <dbReference type="PROSITE" id="PS50222"/>
    </source>
</evidence>
<evidence type="ECO:0000256" key="7">
    <source>
        <dbReference type="ARBA" id="ARBA00023136"/>
    </source>
</evidence>
<dbReference type="SUPFAM" id="SSF81995">
    <property type="entry name" value="beta-sandwich domain of Sec23/24"/>
    <property type="match status" value="1"/>
</dbReference>
<dbReference type="PANTHER" id="PTHR46735:SF3">
    <property type="entry name" value="CALPAIN SMALL SUBUNIT 1-RELATED"/>
    <property type="match status" value="1"/>
</dbReference>
<dbReference type="PANTHER" id="PTHR46735">
    <property type="entry name" value="CALPAIN, SMALL SUBUNIT 1 A-RELATED"/>
    <property type="match status" value="1"/>
</dbReference>
<dbReference type="EMBL" id="NIVC01000352">
    <property type="protein sequence ID" value="PAA84969.1"/>
    <property type="molecule type" value="Genomic_DNA"/>
</dbReference>
<accession>A0A267GIA5</accession>
<gene>
    <name evidence="10" type="ORF">BOX15_Mlig012753g1</name>
</gene>
<keyword evidence="3" id="KW-0963">Cytoplasm</keyword>
<dbReference type="PROSITE" id="PS50222">
    <property type="entry name" value="EF_HAND_2"/>
    <property type="match status" value="1"/>
</dbReference>
<evidence type="ECO:0000256" key="5">
    <source>
        <dbReference type="ARBA" id="ARBA00022737"/>
    </source>
</evidence>
<keyword evidence="4" id="KW-0479">Metal-binding</keyword>
<dbReference type="InterPro" id="IPR018247">
    <property type="entry name" value="EF_Hand_1_Ca_BS"/>
</dbReference>
<evidence type="ECO:0000256" key="3">
    <source>
        <dbReference type="ARBA" id="ARBA00022490"/>
    </source>
</evidence>
<sequence>MLGWPQQDPQFYQQQQQQMQHANPNSQHYGSYGQNMTQNVHGQANPWQSFQFNSEDEFIGMFQHYASQSLGGIQAEELCRILNEHPSIRNYYRVTWSLELCKIMLAMLDRSRDGVMQYAEFRELLTCLLYWHRTFQEYDRDRSGFIEANELHNIISSRFLYRLSAKSMTMLLKRYSKAMDDGRCLVAFDDFVTLSVRLRTYTEAFRARDRMQHNGETGTCQFSYDDFLQCTMSL</sequence>
<dbReference type="GO" id="GO:0012505">
    <property type="term" value="C:endomembrane system"/>
    <property type="evidence" value="ECO:0007669"/>
    <property type="project" value="UniProtKB-SubCell"/>
</dbReference>
<dbReference type="STRING" id="282301.A0A267GIA5"/>
<dbReference type="OrthoDB" id="186625at2759"/>
<dbReference type="AlphaFoldDB" id="A0A267GIA5"/>
<dbReference type="InterPro" id="IPR002048">
    <property type="entry name" value="EF_hand_dom"/>
</dbReference>
<evidence type="ECO:0000256" key="2">
    <source>
        <dbReference type="ARBA" id="ARBA00004496"/>
    </source>
</evidence>
<feature type="region of interest" description="Disordered" evidence="8">
    <location>
        <begin position="12"/>
        <end position="35"/>
    </location>
</feature>
<keyword evidence="7" id="KW-0472">Membrane</keyword>
<feature type="compositionally biased region" description="Polar residues" evidence="8">
    <location>
        <begin position="21"/>
        <end position="35"/>
    </location>
</feature>
<feature type="domain" description="EF-hand" evidence="9">
    <location>
        <begin position="126"/>
        <end position="161"/>
    </location>
</feature>
<organism evidence="10 11">
    <name type="scientific">Macrostomum lignano</name>
    <dbReference type="NCBI Taxonomy" id="282301"/>
    <lineage>
        <taxon>Eukaryota</taxon>
        <taxon>Metazoa</taxon>
        <taxon>Spiralia</taxon>
        <taxon>Lophotrochozoa</taxon>
        <taxon>Platyhelminthes</taxon>
        <taxon>Rhabditophora</taxon>
        <taxon>Macrostomorpha</taxon>
        <taxon>Macrostomida</taxon>
        <taxon>Macrostomidae</taxon>
        <taxon>Macrostomum</taxon>
    </lineage>
</organism>
<dbReference type="InterPro" id="IPR011992">
    <property type="entry name" value="EF-hand-dom_pair"/>
</dbReference>
<dbReference type="Pfam" id="PF13405">
    <property type="entry name" value="EF-hand_6"/>
    <property type="match status" value="1"/>
</dbReference>
<name>A0A267GIA5_9PLAT</name>
<dbReference type="GO" id="GO:0005509">
    <property type="term" value="F:calcium ion binding"/>
    <property type="evidence" value="ECO:0007669"/>
    <property type="project" value="InterPro"/>
</dbReference>
<comment type="caution">
    <text evidence="10">The sequence shown here is derived from an EMBL/GenBank/DDBJ whole genome shotgun (WGS) entry which is preliminary data.</text>
</comment>
<evidence type="ECO:0000313" key="11">
    <source>
        <dbReference type="Proteomes" id="UP000215902"/>
    </source>
</evidence>
<evidence type="ECO:0000256" key="6">
    <source>
        <dbReference type="ARBA" id="ARBA00022837"/>
    </source>
</evidence>
<dbReference type="PROSITE" id="PS00018">
    <property type="entry name" value="EF_HAND_1"/>
    <property type="match status" value="1"/>
</dbReference>
<comment type="subcellular location">
    <subcellularLocation>
        <location evidence="2">Cytoplasm</location>
    </subcellularLocation>
    <subcellularLocation>
        <location evidence="1">Endomembrane system</location>
    </subcellularLocation>
</comment>
<dbReference type="Proteomes" id="UP000215902">
    <property type="component" value="Unassembled WGS sequence"/>
</dbReference>
<keyword evidence="5" id="KW-0677">Repeat</keyword>
<reference evidence="10 11" key="1">
    <citation type="submission" date="2017-06" db="EMBL/GenBank/DDBJ databases">
        <title>A platform for efficient transgenesis in Macrostomum lignano, a flatworm model organism for stem cell research.</title>
        <authorList>
            <person name="Berezikov E."/>
        </authorList>
    </citation>
    <scope>NUCLEOTIDE SEQUENCE [LARGE SCALE GENOMIC DNA]</scope>
    <source>
        <strain evidence="10">DV1</strain>
        <tissue evidence="10">Whole organism</tissue>
    </source>
</reference>
<evidence type="ECO:0000313" key="10">
    <source>
        <dbReference type="EMBL" id="PAA84969.1"/>
    </source>
</evidence>
<keyword evidence="6" id="KW-0106">Calcium</keyword>
<dbReference type="SUPFAM" id="SSF47473">
    <property type="entry name" value="EF-hand"/>
    <property type="match status" value="1"/>
</dbReference>
<dbReference type="SMART" id="SM00054">
    <property type="entry name" value="EFh"/>
    <property type="match status" value="2"/>
</dbReference>
<protein>
    <recommendedName>
        <fullName evidence="9">EF-hand domain-containing protein</fullName>
    </recommendedName>
</protein>
<dbReference type="Gene3D" id="1.10.238.10">
    <property type="entry name" value="EF-hand"/>
    <property type="match status" value="1"/>
</dbReference>
<evidence type="ECO:0000256" key="4">
    <source>
        <dbReference type="ARBA" id="ARBA00022723"/>
    </source>
</evidence>
<dbReference type="GO" id="GO:0005737">
    <property type="term" value="C:cytoplasm"/>
    <property type="evidence" value="ECO:0007669"/>
    <property type="project" value="UniProtKB-SubCell"/>
</dbReference>
<evidence type="ECO:0000256" key="8">
    <source>
        <dbReference type="SAM" id="MobiDB-lite"/>
    </source>
</evidence>
<proteinExistence type="predicted"/>
<keyword evidence="11" id="KW-1185">Reference proteome</keyword>
<evidence type="ECO:0000256" key="1">
    <source>
        <dbReference type="ARBA" id="ARBA00004308"/>
    </source>
</evidence>